<dbReference type="AlphaFoldDB" id="A0A6M2E0I5"/>
<keyword evidence="11" id="KW-0325">Glycoprotein</keyword>
<keyword evidence="6 14" id="KW-0479">Metal-binding</keyword>
<dbReference type="InterPro" id="IPR017850">
    <property type="entry name" value="Alkaline_phosphatase_core_sf"/>
</dbReference>
<dbReference type="GO" id="GO:0005886">
    <property type="term" value="C:plasma membrane"/>
    <property type="evidence" value="ECO:0007669"/>
    <property type="project" value="UniProtKB-SubCell"/>
</dbReference>
<feature type="binding site" evidence="14">
    <location>
        <position position="393"/>
    </location>
    <ligand>
        <name>Zn(2+)</name>
        <dbReference type="ChEBI" id="CHEBI:29105"/>
        <label>2</label>
    </ligand>
</feature>
<keyword evidence="10" id="KW-0472">Membrane</keyword>
<feature type="binding site" evidence="14">
    <location>
        <position position="185"/>
    </location>
    <ligand>
        <name>Mg(2+)</name>
        <dbReference type="ChEBI" id="CHEBI:18420"/>
    </ligand>
</feature>
<keyword evidence="7" id="KW-0378">Hydrolase</keyword>
<feature type="active site" description="Phosphoserine intermediate" evidence="13">
    <location>
        <position position="122"/>
    </location>
</feature>
<keyword evidence="12" id="KW-0449">Lipoprotein</keyword>
<keyword evidence="8 14" id="KW-0862">Zinc</keyword>
<evidence type="ECO:0000256" key="2">
    <source>
        <dbReference type="ARBA" id="ARBA00005984"/>
    </source>
</evidence>
<dbReference type="InterPro" id="IPR001952">
    <property type="entry name" value="Alkaline_phosphatase"/>
</dbReference>
<evidence type="ECO:0000256" key="9">
    <source>
        <dbReference type="ARBA" id="ARBA00022842"/>
    </source>
</evidence>
<proteinExistence type="inferred from homology"/>
<evidence type="ECO:0000256" key="14">
    <source>
        <dbReference type="PIRSR" id="PIRSR601952-2"/>
    </source>
</evidence>
<name>A0A6M2E0I5_XENCH</name>
<dbReference type="Gene3D" id="3.40.720.10">
    <property type="entry name" value="Alkaline Phosphatase, subunit A"/>
    <property type="match status" value="1"/>
</dbReference>
<dbReference type="EMBL" id="GIIL01008137">
    <property type="protein sequence ID" value="NOV51863.1"/>
    <property type="molecule type" value="Transcribed_RNA"/>
</dbReference>
<evidence type="ECO:0000256" key="6">
    <source>
        <dbReference type="ARBA" id="ARBA00022723"/>
    </source>
</evidence>
<evidence type="ECO:0000256" key="8">
    <source>
        <dbReference type="ARBA" id="ARBA00022833"/>
    </source>
</evidence>
<evidence type="ECO:0000256" key="15">
    <source>
        <dbReference type="RuleBase" id="RU003946"/>
    </source>
</evidence>
<keyword evidence="16" id="KW-0732">Signal</keyword>
<evidence type="ECO:0000256" key="16">
    <source>
        <dbReference type="SAM" id="SignalP"/>
    </source>
</evidence>
<dbReference type="PANTHER" id="PTHR11596:SF91">
    <property type="entry name" value="ALKALINE PHOSPHATASE-RELATED"/>
    <property type="match status" value="1"/>
</dbReference>
<evidence type="ECO:0000256" key="3">
    <source>
        <dbReference type="ARBA" id="ARBA00012647"/>
    </source>
</evidence>
<dbReference type="SUPFAM" id="SSF53649">
    <property type="entry name" value="Alkaline phosphatase-like"/>
    <property type="match status" value="1"/>
</dbReference>
<feature type="binding site" evidence="14">
    <location>
        <position position="470"/>
    </location>
    <ligand>
        <name>Zn(2+)</name>
        <dbReference type="ChEBI" id="CHEBI:29105"/>
        <label>2</label>
    </ligand>
</feature>
<feature type="binding site" evidence="14">
    <location>
        <position position="346"/>
    </location>
    <ligand>
        <name>Mg(2+)</name>
        <dbReference type="ChEBI" id="CHEBI:18420"/>
    </ligand>
</feature>
<comment type="cofactor">
    <cofactor evidence="14">
        <name>Mg(2+)</name>
        <dbReference type="ChEBI" id="CHEBI:18420"/>
    </cofactor>
    <text evidence="14">Binds 1 Mg(2+) ion.</text>
</comment>
<evidence type="ECO:0000256" key="4">
    <source>
        <dbReference type="ARBA" id="ARBA00022475"/>
    </source>
</evidence>
<feature type="binding site" evidence="14">
    <location>
        <position position="355"/>
    </location>
    <ligand>
        <name>Zn(2+)</name>
        <dbReference type="ChEBI" id="CHEBI:29105"/>
        <label>2</label>
    </ligand>
</feature>
<feature type="chain" id="PRO_5027051193" description="alkaline phosphatase" evidence="16">
    <location>
        <begin position="20"/>
        <end position="533"/>
    </location>
</feature>
<evidence type="ECO:0000256" key="11">
    <source>
        <dbReference type="ARBA" id="ARBA00023180"/>
    </source>
</evidence>
<evidence type="ECO:0000256" key="1">
    <source>
        <dbReference type="ARBA" id="ARBA00004609"/>
    </source>
</evidence>
<dbReference type="PANTHER" id="PTHR11596">
    <property type="entry name" value="ALKALINE PHOSPHATASE"/>
    <property type="match status" value="1"/>
</dbReference>
<feature type="binding site" evidence="14">
    <location>
        <position position="78"/>
    </location>
    <ligand>
        <name>Mg(2+)</name>
        <dbReference type="ChEBI" id="CHEBI:18420"/>
    </ligand>
</feature>
<evidence type="ECO:0000256" key="10">
    <source>
        <dbReference type="ARBA" id="ARBA00023136"/>
    </source>
</evidence>
<comment type="similarity">
    <text evidence="2 15">Belongs to the alkaline phosphatase family.</text>
</comment>
<evidence type="ECO:0000313" key="17">
    <source>
        <dbReference type="EMBL" id="NOV51863.1"/>
    </source>
</evidence>
<dbReference type="FunFam" id="3.40.720.10:FF:000008">
    <property type="entry name" value="Alkaline phosphatase"/>
    <property type="match status" value="1"/>
</dbReference>
<comment type="subcellular location">
    <subcellularLocation>
        <location evidence="1">Cell membrane</location>
        <topology evidence="1">Lipid-anchor</topology>
        <topology evidence="1">GPI-anchor</topology>
    </subcellularLocation>
</comment>
<evidence type="ECO:0000256" key="5">
    <source>
        <dbReference type="ARBA" id="ARBA00022622"/>
    </source>
</evidence>
<dbReference type="EC" id="3.1.3.1" evidence="3"/>
<dbReference type="PRINTS" id="PR00113">
    <property type="entry name" value="ALKPHPHTASE"/>
</dbReference>
<keyword evidence="9 14" id="KW-0460">Magnesium</keyword>
<comment type="cofactor">
    <cofactor evidence="14">
        <name>Zn(2+)</name>
        <dbReference type="ChEBI" id="CHEBI:29105"/>
    </cofactor>
    <text evidence="14">Binds 2 Zn(2+) ions.</text>
</comment>
<feature type="signal peptide" evidence="16">
    <location>
        <begin position="1"/>
        <end position="19"/>
    </location>
</feature>
<accession>A0A6M2E0I5</accession>
<dbReference type="GO" id="GO:0098552">
    <property type="term" value="C:side of membrane"/>
    <property type="evidence" value="ECO:0007669"/>
    <property type="project" value="UniProtKB-KW"/>
</dbReference>
<sequence>MNLAFKILVLLFVLFRSEAREIKQDSYHPVIDYSRAVFSSNEKENSFWWQQAKTQLKNHVNRKINTNVAKNIIMFLGDGMSIPTLAAARVMKGNENEQLSFEKFPYTGLSKTYCVDAQTADSACSATAYLCGVKANTGTIGVSANVGRKKCIAMADKNNHVFSLAKWAQDKDMATGIVTTTRVTHASPAGAYARTAERTWECDADIMEDKENPEKCHDIAYQLIHEEPGSKFKVILGGGRQKFLPKDHESKEGQRLDHKNLIADWLNITRSVTNPNRGSQYVTNKEELYKVNPENTEYLLGLFEADHCKYHLDVVKNPEKPSLSDMVNRAIDVLSYEGNGFFLFVEGGRIDHAHHDTKPRKALDETLELAKAVEVALNKTSEADTLIVVTADHAHTMSISGYPVRGNDIFGLAFTQANDGLPLATLNYANGPGYDTHFKDNGRQDFTKVVNTSDADYVAPATAPLYLETHGGDDVAVFANGPWAHLFTGTYEQNLIPHLMAYAANIDGGTSCGFSPSSGFIVFLGIILYLVNL</sequence>
<dbReference type="Pfam" id="PF00245">
    <property type="entry name" value="Alk_phosphatase"/>
    <property type="match status" value="1"/>
</dbReference>
<dbReference type="GO" id="GO:0046872">
    <property type="term" value="F:metal ion binding"/>
    <property type="evidence" value="ECO:0007669"/>
    <property type="project" value="UniProtKB-KW"/>
</dbReference>
<feature type="binding site" evidence="14">
    <location>
        <position position="78"/>
    </location>
    <ligand>
        <name>Zn(2+)</name>
        <dbReference type="ChEBI" id="CHEBI:29105"/>
        <label>2</label>
    </ligand>
</feature>
<keyword evidence="4" id="KW-1003">Cell membrane</keyword>
<evidence type="ECO:0000256" key="13">
    <source>
        <dbReference type="PIRSR" id="PIRSR601952-1"/>
    </source>
</evidence>
<dbReference type="CDD" id="cd16012">
    <property type="entry name" value="ALP"/>
    <property type="match status" value="1"/>
</dbReference>
<feature type="binding site" evidence="14">
    <location>
        <position position="392"/>
    </location>
    <ligand>
        <name>Zn(2+)</name>
        <dbReference type="ChEBI" id="CHEBI:29105"/>
        <label>2</label>
    </ligand>
</feature>
<protein>
    <recommendedName>
        <fullName evidence="3">alkaline phosphatase</fullName>
        <ecNumber evidence="3">3.1.3.1</ecNumber>
    </recommendedName>
</protein>
<organism evidence="17">
    <name type="scientific">Xenopsylla cheopis</name>
    <name type="common">Oriental rat flea</name>
    <name type="synonym">Pulex cheopis</name>
    <dbReference type="NCBI Taxonomy" id="163159"/>
    <lineage>
        <taxon>Eukaryota</taxon>
        <taxon>Metazoa</taxon>
        <taxon>Ecdysozoa</taxon>
        <taxon>Arthropoda</taxon>
        <taxon>Hexapoda</taxon>
        <taxon>Insecta</taxon>
        <taxon>Pterygota</taxon>
        <taxon>Neoptera</taxon>
        <taxon>Endopterygota</taxon>
        <taxon>Siphonaptera</taxon>
        <taxon>Pulicidae</taxon>
        <taxon>Xenopsyllinae</taxon>
        <taxon>Xenopsylla</taxon>
    </lineage>
</organism>
<evidence type="ECO:0000256" key="7">
    <source>
        <dbReference type="ARBA" id="ARBA00022801"/>
    </source>
</evidence>
<reference evidence="17" key="1">
    <citation type="submission" date="2020-03" db="EMBL/GenBank/DDBJ databases">
        <title>Transcriptomic Profiling of the Digestive Tract of the Rat Flea, Xenopsylla cheopis, Following Blood Feeding and Infection with Yersinia pestis.</title>
        <authorList>
            <person name="Bland D.M."/>
            <person name="Martens C.A."/>
            <person name="Virtaneva K."/>
            <person name="Kanakabandi K."/>
            <person name="Long D."/>
            <person name="Rosenke R."/>
            <person name="Saturday G.A."/>
            <person name="Hoyt F.H."/>
            <person name="Bruno D.P."/>
            <person name="Ribeiro J.M.C."/>
            <person name="Hinnebusch J."/>
        </authorList>
    </citation>
    <scope>NUCLEOTIDE SEQUENCE</scope>
</reference>
<dbReference type="GO" id="GO:0004035">
    <property type="term" value="F:alkaline phosphatase activity"/>
    <property type="evidence" value="ECO:0007669"/>
    <property type="project" value="UniProtKB-EC"/>
</dbReference>
<feature type="binding site" evidence="14">
    <location>
        <position position="187"/>
    </location>
    <ligand>
        <name>Mg(2+)</name>
        <dbReference type="ChEBI" id="CHEBI:18420"/>
    </ligand>
</feature>
<keyword evidence="5" id="KW-0336">GPI-anchor</keyword>
<feature type="binding site" evidence="14">
    <location>
        <position position="351"/>
    </location>
    <ligand>
        <name>Zn(2+)</name>
        <dbReference type="ChEBI" id="CHEBI:29105"/>
        <label>2</label>
    </ligand>
</feature>
<evidence type="ECO:0000256" key="12">
    <source>
        <dbReference type="ARBA" id="ARBA00023288"/>
    </source>
</evidence>
<dbReference type="SMART" id="SM00098">
    <property type="entry name" value="alkPPc"/>
    <property type="match status" value="1"/>
</dbReference>